<dbReference type="EMBL" id="BEGY01000011">
    <property type="protein sequence ID" value="GAX75209.1"/>
    <property type="molecule type" value="Genomic_DNA"/>
</dbReference>
<evidence type="ECO:0000313" key="13">
    <source>
        <dbReference type="Proteomes" id="UP000232323"/>
    </source>
</evidence>
<name>A0A250WWY4_9CHLO</name>
<dbReference type="InterPro" id="IPR040221">
    <property type="entry name" value="CDCA7/CDA7L"/>
</dbReference>
<evidence type="ECO:0000256" key="6">
    <source>
        <dbReference type="ARBA" id="ARBA00022843"/>
    </source>
</evidence>
<evidence type="ECO:0000256" key="9">
    <source>
        <dbReference type="ARBA" id="ARBA00023242"/>
    </source>
</evidence>
<evidence type="ECO:0000256" key="4">
    <source>
        <dbReference type="ARBA" id="ARBA00022499"/>
    </source>
</evidence>
<organism evidence="12 13">
    <name type="scientific">Chlamydomonas eustigma</name>
    <dbReference type="NCBI Taxonomy" id="1157962"/>
    <lineage>
        <taxon>Eukaryota</taxon>
        <taxon>Viridiplantae</taxon>
        <taxon>Chlorophyta</taxon>
        <taxon>core chlorophytes</taxon>
        <taxon>Chlorophyceae</taxon>
        <taxon>CS clade</taxon>
        <taxon>Chlamydomonadales</taxon>
        <taxon>Chlamydomonadaceae</taxon>
        <taxon>Chlamydomonas</taxon>
    </lineage>
</organism>
<keyword evidence="3" id="KW-0963">Cytoplasm</keyword>
<gene>
    <name evidence="12" type="ORF">CEUSTIGMA_g2653.t1</name>
</gene>
<dbReference type="GO" id="GO:0006355">
    <property type="term" value="P:regulation of DNA-templated transcription"/>
    <property type="evidence" value="ECO:0007669"/>
    <property type="project" value="InterPro"/>
</dbReference>
<feature type="region of interest" description="Disordered" evidence="10">
    <location>
        <begin position="340"/>
        <end position="361"/>
    </location>
</feature>
<keyword evidence="9" id="KW-0539">Nucleus</keyword>
<evidence type="ECO:0000256" key="3">
    <source>
        <dbReference type="ARBA" id="ARBA00022490"/>
    </source>
</evidence>
<dbReference type="GO" id="GO:0005634">
    <property type="term" value="C:nucleus"/>
    <property type="evidence" value="ECO:0007669"/>
    <property type="project" value="UniProtKB-SubCell"/>
</dbReference>
<proteinExistence type="predicted"/>
<dbReference type="PANTHER" id="PTHR31169">
    <property type="entry name" value="OS05G0300700 PROTEIN"/>
    <property type="match status" value="1"/>
</dbReference>
<keyword evidence="7" id="KW-0805">Transcription regulation</keyword>
<comment type="caution">
    <text evidence="12">The sequence shown here is derived from an EMBL/GenBank/DDBJ whole genome shotgun (WGS) entry which is preliminary data.</text>
</comment>
<keyword evidence="4" id="KW-1017">Isopeptide bond</keyword>
<evidence type="ECO:0000256" key="1">
    <source>
        <dbReference type="ARBA" id="ARBA00004123"/>
    </source>
</evidence>
<comment type="subcellular location">
    <subcellularLocation>
        <location evidence="2">Cytoplasm</location>
    </subcellularLocation>
    <subcellularLocation>
        <location evidence="1">Nucleus</location>
    </subcellularLocation>
</comment>
<evidence type="ECO:0000256" key="8">
    <source>
        <dbReference type="ARBA" id="ARBA00023163"/>
    </source>
</evidence>
<evidence type="ECO:0000313" key="12">
    <source>
        <dbReference type="EMBL" id="GAX75209.1"/>
    </source>
</evidence>
<reference evidence="12 13" key="1">
    <citation type="submission" date="2017-08" db="EMBL/GenBank/DDBJ databases">
        <title>Acidophilic green algal genome provides insights into adaptation to an acidic environment.</title>
        <authorList>
            <person name="Hirooka S."/>
            <person name="Hirose Y."/>
            <person name="Kanesaki Y."/>
            <person name="Higuchi S."/>
            <person name="Fujiwara T."/>
            <person name="Onuma R."/>
            <person name="Era A."/>
            <person name="Ohbayashi R."/>
            <person name="Uzuka A."/>
            <person name="Nozaki H."/>
            <person name="Yoshikawa H."/>
            <person name="Miyagishima S.Y."/>
        </authorList>
    </citation>
    <scope>NUCLEOTIDE SEQUENCE [LARGE SCALE GENOMIC DNA]</scope>
    <source>
        <strain evidence="12 13">NIES-2499</strain>
    </source>
</reference>
<dbReference type="GO" id="GO:0005737">
    <property type="term" value="C:cytoplasm"/>
    <property type="evidence" value="ECO:0007669"/>
    <property type="project" value="UniProtKB-SubCell"/>
</dbReference>
<feature type="region of interest" description="Disordered" evidence="10">
    <location>
        <begin position="47"/>
        <end position="75"/>
    </location>
</feature>
<keyword evidence="8" id="KW-0804">Transcription</keyword>
<accession>A0A250WWY4</accession>
<evidence type="ECO:0000256" key="2">
    <source>
        <dbReference type="ARBA" id="ARBA00004496"/>
    </source>
</evidence>
<feature type="compositionally biased region" description="Basic residues" evidence="10">
    <location>
        <begin position="417"/>
        <end position="427"/>
    </location>
</feature>
<dbReference type="Pfam" id="PF10497">
    <property type="entry name" value="zf-4CXXC_R1"/>
    <property type="match status" value="1"/>
</dbReference>
<dbReference type="PANTHER" id="PTHR31169:SF15">
    <property type="entry name" value="EXPRESSED PROTEIN"/>
    <property type="match status" value="1"/>
</dbReference>
<dbReference type="OrthoDB" id="298344at2759"/>
<feature type="region of interest" description="Disordered" evidence="10">
    <location>
        <begin position="403"/>
        <end position="439"/>
    </location>
</feature>
<protein>
    <recommendedName>
        <fullName evidence="11">Zinc-finger domain-containing protein</fullName>
    </recommendedName>
</protein>
<evidence type="ECO:0000256" key="7">
    <source>
        <dbReference type="ARBA" id="ARBA00023015"/>
    </source>
</evidence>
<evidence type="ECO:0000256" key="5">
    <source>
        <dbReference type="ARBA" id="ARBA00022553"/>
    </source>
</evidence>
<keyword evidence="5" id="KW-0597">Phosphoprotein</keyword>
<keyword evidence="13" id="KW-1185">Reference proteome</keyword>
<sequence>MSIPSLTNDYEIERARIMEENRRKMEEMGLLRQKSIIESFAPCKRVDAHRAPNNKAKQPSLGRRERYGPARRSTRLQGVKLDEGALRSDVLGDDEHEGGSRRTYGGLLDLLDRSGKVWSEDVAAANNAEIQQIRCSSAGRGSLYDKTAGITCHFCRQKKLCGEPDCPRCQSRNVDLECKGKSDCSRCHSANGRFCRACLLIRYGEELDDVRRKMKAGNWLCPHCYEEEHADEGWICNSSICMTRRGLKPTGIAIYDAMQQGFKSVGHLLQSQLQKRGGIAGIRNECRNDTTFRPDAASRQEAVSSEGDVRHSAPPEQAMISEEDRELSTLLRKEGAAPVVLVRGRGRPPKPPRYDAASTAAGSSAGAAAKSCPCEPLVSEHVTSEVLNDQCNAQLEAAGMHGSRVGMARDGSETRPKTRGRPPKPRAHFYSPKQEGKDHNVSLRAMKKNMKKSLSSAHAVKEGCAPAPASLAIRTRSRS</sequence>
<evidence type="ECO:0000259" key="11">
    <source>
        <dbReference type="Pfam" id="PF10497"/>
    </source>
</evidence>
<keyword evidence="6" id="KW-0832">Ubl conjugation</keyword>
<dbReference type="Proteomes" id="UP000232323">
    <property type="component" value="Unassembled WGS sequence"/>
</dbReference>
<dbReference type="InterPro" id="IPR018866">
    <property type="entry name" value="Znf-4CXXC_R1"/>
</dbReference>
<feature type="domain" description="Zinc-finger" evidence="11">
    <location>
        <begin position="144"/>
        <end position="269"/>
    </location>
</feature>
<evidence type="ECO:0000256" key="10">
    <source>
        <dbReference type="SAM" id="MobiDB-lite"/>
    </source>
</evidence>
<dbReference type="AlphaFoldDB" id="A0A250WWY4"/>